<dbReference type="InterPro" id="IPR037883">
    <property type="entry name" value="Knr4/Smi1-like_sf"/>
</dbReference>
<gene>
    <name evidence="1" type="ORF">ACFYNZ_28265</name>
</gene>
<name>A0ABW6KZM6_9ACTN</name>
<evidence type="ECO:0000313" key="1">
    <source>
        <dbReference type="EMBL" id="MFE9173315.1"/>
    </source>
</evidence>
<dbReference type="Proteomes" id="UP001601197">
    <property type="component" value="Unassembled WGS sequence"/>
</dbReference>
<proteinExistence type="predicted"/>
<accession>A0ABW6KZM6</accession>
<dbReference type="EMBL" id="JBIAFJ010000032">
    <property type="protein sequence ID" value="MFE9173315.1"/>
    <property type="molecule type" value="Genomic_DNA"/>
</dbReference>
<dbReference type="RefSeq" id="WP_388351857.1">
    <property type="nucleotide sequence ID" value="NZ_JBIAFJ010000032.1"/>
</dbReference>
<comment type="caution">
    <text evidence="1">The sequence shown here is derived from an EMBL/GenBank/DDBJ whole genome shotgun (WGS) entry which is preliminary data.</text>
</comment>
<keyword evidence="2" id="KW-1185">Reference proteome</keyword>
<sequence>MEKNVEMRRLVGRLLSERIKEYLSEDPMGLLPIPRLHPPADREQIAALERRAGQPLEPHYRKFVSLTDGVDAFYLDMPIFGCKDWQEGGRAADALWFLEVLQECGTPVDVGLPEDIGLFPVSVNADRSEGIFMLNSMDVLPERFWWIGEGSSSFFNTLADLLGYAMDPRSYSPRETVD</sequence>
<evidence type="ECO:0000313" key="2">
    <source>
        <dbReference type="Proteomes" id="UP001601197"/>
    </source>
</evidence>
<reference evidence="1 2" key="1">
    <citation type="submission" date="2024-10" db="EMBL/GenBank/DDBJ databases">
        <title>The Natural Products Discovery Center: Release of the First 8490 Sequenced Strains for Exploring Actinobacteria Biosynthetic Diversity.</title>
        <authorList>
            <person name="Kalkreuter E."/>
            <person name="Kautsar S.A."/>
            <person name="Yang D."/>
            <person name="Bader C.D."/>
            <person name="Teijaro C.N."/>
            <person name="Fluegel L."/>
            <person name="Davis C.M."/>
            <person name="Simpson J.R."/>
            <person name="Lauterbach L."/>
            <person name="Steele A.D."/>
            <person name="Gui C."/>
            <person name="Meng S."/>
            <person name="Li G."/>
            <person name="Viehrig K."/>
            <person name="Ye F."/>
            <person name="Su P."/>
            <person name="Kiefer A.F."/>
            <person name="Nichols A."/>
            <person name="Cepeda A.J."/>
            <person name="Yan W."/>
            <person name="Fan B."/>
            <person name="Jiang Y."/>
            <person name="Adhikari A."/>
            <person name="Zheng C.-J."/>
            <person name="Schuster L."/>
            <person name="Cowan T.M."/>
            <person name="Smanski M.J."/>
            <person name="Chevrette M.G."/>
            <person name="De Carvalho L.P.S."/>
            <person name="Shen B."/>
        </authorList>
    </citation>
    <scope>NUCLEOTIDE SEQUENCE [LARGE SCALE GENOMIC DNA]</scope>
    <source>
        <strain evidence="1 2">NPDC007147</strain>
    </source>
</reference>
<protein>
    <submittedName>
        <fullName evidence="1">SMI1/KNR4 family protein</fullName>
    </submittedName>
</protein>
<organism evidence="1 2">
    <name type="scientific">Streptomyces kebangsaanensis</name>
    <dbReference type="NCBI Taxonomy" id="864058"/>
    <lineage>
        <taxon>Bacteria</taxon>
        <taxon>Bacillati</taxon>
        <taxon>Actinomycetota</taxon>
        <taxon>Actinomycetes</taxon>
        <taxon>Kitasatosporales</taxon>
        <taxon>Streptomycetaceae</taxon>
        <taxon>Streptomyces</taxon>
    </lineage>
</organism>
<dbReference type="SUPFAM" id="SSF160631">
    <property type="entry name" value="SMI1/KNR4-like"/>
    <property type="match status" value="1"/>
</dbReference>